<feature type="region of interest" description="Disordered" evidence="1">
    <location>
        <begin position="160"/>
        <end position="192"/>
    </location>
</feature>
<evidence type="ECO:0000313" key="4">
    <source>
        <dbReference type="Proteomes" id="UP001154282"/>
    </source>
</evidence>
<evidence type="ECO:0000259" key="2">
    <source>
        <dbReference type="PROSITE" id="PS51140"/>
    </source>
</evidence>
<dbReference type="EMBL" id="CAMGYJ010000005">
    <property type="protein sequence ID" value="CAI0414849.1"/>
    <property type="molecule type" value="Genomic_DNA"/>
</dbReference>
<dbReference type="PANTHER" id="PTHR37252:SF3">
    <property type="entry name" value="POLYADENYLATE-BINDING PROTEIN-INTERACTING PROTEIN 6"/>
    <property type="match status" value="1"/>
</dbReference>
<dbReference type="Gene3D" id="1.10.8.10">
    <property type="entry name" value="DNA helicase RuvA subunit, C-terminal domain"/>
    <property type="match status" value="1"/>
</dbReference>
<organism evidence="3 4">
    <name type="scientific">Linum tenue</name>
    <dbReference type="NCBI Taxonomy" id="586396"/>
    <lineage>
        <taxon>Eukaryota</taxon>
        <taxon>Viridiplantae</taxon>
        <taxon>Streptophyta</taxon>
        <taxon>Embryophyta</taxon>
        <taxon>Tracheophyta</taxon>
        <taxon>Spermatophyta</taxon>
        <taxon>Magnoliopsida</taxon>
        <taxon>eudicotyledons</taxon>
        <taxon>Gunneridae</taxon>
        <taxon>Pentapetalae</taxon>
        <taxon>rosids</taxon>
        <taxon>fabids</taxon>
        <taxon>Malpighiales</taxon>
        <taxon>Linaceae</taxon>
        <taxon>Linum</taxon>
    </lineage>
</organism>
<dbReference type="PANTHER" id="PTHR37252">
    <property type="entry name" value="POLYADENYLATE-BINDING PROTEIN-INTERACTING PROTEIN 6"/>
    <property type="match status" value="1"/>
</dbReference>
<dbReference type="CDD" id="cd14371">
    <property type="entry name" value="CUE_CID7_like"/>
    <property type="match status" value="1"/>
</dbReference>
<feature type="compositionally biased region" description="Low complexity" evidence="1">
    <location>
        <begin position="171"/>
        <end position="192"/>
    </location>
</feature>
<dbReference type="InterPro" id="IPR041806">
    <property type="entry name" value="CID5/6/7_CUE"/>
</dbReference>
<dbReference type="Proteomes" id="UP001154282">
    <property type="component" value="Unassembled WGS sequence"/>
</dbReference>
<dbReference type="GO" id="GO:0043130">
    <property type="term" value="F:ubiquitin binding"/>
    <property type="evidence" value="ECO:0007669"/>
    <property type="project" value="InterPro"/>
</dbReference>
<protein>
    <recommendedName>
        <fullName evidence="2">CUE domain-containing protein</fullName>
    </recommendedName>
</protein>
<accession>A0AAV0JY27</accession>
<sequence length="192" mass="20627">MKPGNSSLNPYAASYIPLFRREVVEHTQSPGMVAKAPQSGNRNVWYGPGYAAENRQHGVASPITSASTESHYGHGVYGSSSQLHDGRTNKQIMDEESDFELEFLQMTFPGVSSESLMDVYAANNGDLENTVDMLNQLEDLPQLFVDIPLPDSLDIWDVSEPASPVKQKNAVGETSASSSGSSSVSGPVVSTT</sequence>
<feature type="domain" description="CUE" evidence="2">
    <location>
        <begin position="96"/>
        <end position="139"/>
    </location>
</feature>
<proteinExistence type="predicted"/>
<dbReference type="InterPro" id="IPR003892">
    <property type="entry name" value="CUE"/>
</dbReference>
<comment type="caution">
    <text evidence="3">The sequence shown here is derived from an EMBL/GenBank/DDBJ whole genome shotgun (WGS) entry which is preliminary data.</text>
</comment>
<dbReference type="PROSITE" id="PS51140">
    <property type="entry name" value="CUE"/>
    <property type="match status" value="1"/>
</dbReference>
<evidence type="ECO:0000313" key="3">
    <source>
        <dbReference type="EMBL" id="CAI0414849.1"/>
    </source>
</evidence>
<gene>
    <name evidence="3" type="ORF">LITE_LOCUS16435</name>
</gene>
<name>A0AAV0JY27_9ROSI</name>
<evidence type="ECO:0000256" key="1">
    <source>
        <dbReference type="SAM" id="MobiDB-lite"/>
    </source>
</evidence>
<reference evidence="3" key="1">
    <citation type="submission" date="2022-08" db="EMBL/GenBank/DDBJ databases">
        <authorList>
            <person name="Gutierrez-Valencia J."/>
        </authorList>
    </citation>
    <scope>NUCLEOTIDE SEQUENCE</scope>
</reference>
<keyword evidence="4" id="KW-1185">Reference proteome</keyword>
<dbReference type="InterPro" id="IPR038981">
    <property type="entry name" value="CID5/CID6"/>
</dbReference>
<dbReference type="Pfam" id="PF02845">
    <property type="entry name" value="CUE"/>
    <property type="match status" value="1"/>
</dbReference>
<dbReference type="AlphaFoldDB" id="A0AAV0JY27"/>